<dbReference type="HOGENOM" id="CLU_105362_0_1_10"/>
<dbReference type="KEGG" id="wvi:Weevi_0759"/>
<evidence type="ECO:0000313" key="3">
    <source>
        <dbReference type="EMBL" id="ADX67473.1"/>
    </source>
</evidence>
<accession>F0P0Q9</accession>
<protein>
    <recommendedName>
        <fullName evidence="5">Outer membrane lipoprotein carrier protein LolA</fullName>
    </recommendedName>
</protein>
<evidence type="ECO:0008006" key="5">
    <source>
        <dbReference type="Google" id="ProtNLM"/>
    </source>
</evidence>
<gene>
    <name evidence="3" type="ordered locus">Weevi_0759</name>
</gene>
<sequence length="205" mass="23822">MKKSLFTFLVFLSGIIAYAQDAKDLLDKVKSKYQKASTYYIKFDLENGGKKFQGEVFSLKEKFNLNVMDINQLYDGKKLYTISNDDKEVTISNSRNTDDLLTPTKILNSYTNDYTYKLDKKQTIAGQPIQYVRFTPKNNQSSIQYALLGINTNNNQIYQYKEVSKNNQTTSITVKEYLENLIIHKSYFNFDSNKYKSKGYIVTQL</sequence>
<dbReference type="Gene3D" id="2.50.20.10">
    <property type="entry name" value="Lipoprotein localisation LolA/LolB/LppX"/>
    <property type="match status" value="1"/>
</dbReference>
<proteinExistence type="predicted"/>
<dbReference type="CDD" id="cd16325">
    <property type="entry name" value="LolA"/>
    <property type="match status" value="1"/>
</dbReference>
<keyword evidence="4" id="KW-1185">Reference proteome</keyword>
<dbReference type="SUPFAM" id="SSF89392">
    <property type="entry name" value="Prokaryotic lipoproteins and lipoprotein localization factors"/>
    <property type="match status" value="1"/>
</dbReference>
<feature type="chain" id="PRO_5003257873" description="Outer membrane lipoprotein carrier protein LolA" evidence="2">
    <location>
        <begin position="20"/>
        <end position="205"/>
    </location>
</feature>
<evidence type="ECO:0000313" key="4">
    <source>
        <dbReference type="Proteomes" id="UP000008641"/>
    </source>
</evidence>
<organism evidence="3 4">
    <name type="scientific">Weeksella virosa (strain ATCC 43766 / DSM 16922 / JCM 21250 / CCUG 30538 / CDC 9751 / IAM 14551 / NBRC 16016 / NCTC 11634 / CL345/78)</name>
    <dbReference type="NCBI Taxonomy" id="865938"/>
    <lineage>
        <taxon>Bacteria</taxon>
        <taxon>Pseudomonadati</taxon>
        <taxon>Bacteroidota</taxon>
        <taxon>Flavobacteriia</taxon>
        <taxon>Flavobacteriales</taxon>
        <taxon>Weeksellaceae</taxon>
        <taxon>Weeksella</taxon>
    </lineage>
</organism>
<evidence type="ECO:0000256" key="2">
    <source>
        <dbReference type="SAM" id="SignalP"/>
    </source>
</evidence>
<dbReference type="InterPro" id="IPR029046">
    <property type="entry name" value="LolA/LolB/LppX"/>
</dbReference>
<dbReference type="eggNOG" id="COG2834">
    <property type="taxonomic scope" value="Bacteria"/>
</dbReference>
<dbReference type="OrthoDB" id="1491557at2"/>
<dbReference type="Proteomes" id="UP000008641">
    <property type="component" value="Chromosome"/>
</dbReference>
<reference evidence="4" key="2">
    <citation type="journal article" date="2011" name="Stand. Genomic Sci.">
        <title>Complete genome sequence of Weeksella virosa type strain (9751T).</title>
        <authorList>
            <person name="Lang E."/>
            <person name="Teshima H."/>
            <person name="Lucas S."/>
            <person name="Lapidus A."/>
            <person name="Hammon N."/>
            <person name="Deshpande S."/>
            <person name="Nolan M."/>
            <person name="Cheng J."/>
            <person name="Pitluck S."/>
            <person name="Liolios K."/>
            <person name="Pagani I."/>
            <person name="Mikhailova N."/>
            <person name="Ivanova N."/>
            <person name="Mavromatis K."/>
            <person name="Pati A."/>
            <person name="Tapia R."/>
            <person name="Han C."/>
            <person name="Goodwin L."/>
            <person name="Chen A."/>
            <person name="Palaniappan K."/>
            <person name="Land M."/>
            <person name="Hauser L."/>
            <person name="Chang Y."/>
            <person name="Jeffries C."/>
            <person name="Brambilla E."/>
            <person name="Kopitz M."/>
            <person name="Rohde M."/>
            <person name="Goker M."/>
            <person name="Tindall B."/>
            <person name="Detter J."/>
            <person name="Woyke T."/>
            <person name="Bristow J."/>
            <person name="Eisen J."/>
            <person name="Markowitz V."/>
            <person name="Hugenholtz P."/>
            <person name="Klenk H."/>
            <person name="Kyrpides N."/>
        </authorList>
    </citation>
    <scope>NUCLEOTIDE SEQUENCE [LARGE SCALE GENOMIC DNA]</scope>
    <source>
        <strain evidence="4">ATCC 43766 / DSM 16922 / JCM 21250 / NBRC 16016 / NCTC 11634 / CL345/78</strain>
    </source>
</reference>
<name>F0P0Q9_WEEVC</name>
<dbReference type="RefSeq" id="WP_013597864.1">
    <property type="nucleotide sequence ID" value="NC_015144.1"/>
</dbReference>
<keyword evidence="1 2" id="KW-0732">Signal</keyword>
<dbReference type="STRING" id="865938.Weevi_0759"/>
<dbReference type="AlphaFoldDB" id="F0P0Q9"/>
<dbReference type="InterPro" id="IPR004564">
    <property type="entry name" value="OM_lipoprot_carrier_LolA-like"/>
</dbReference>
<feature type="signal peptide" evidence="2">
    <location>
        <begin position="1"/>
        <end position="19"/>
    </location>
</feature>
<dbReference type="EMBL" id="CP002455">
    <property type="protein sequence ID" value="ADX67473.1"/>
    <property type="molecule type" value="Genomic_DNA"/>
</dbReference>
<reference evidence="3 4" key="1">
    <citation type="journal article" date="2011" name="Stand. Genomic Sci.">
        <title>Complete genome sequence of Weeksella virosa type strain (9751).</title>
        <authorList>
            <person name="Lang E."/>
            <person name="Teshima H."/>
            <person name="Lucas S."/>
            <person name="Lapidus A."/>
            <person name="Hammon N."/>
            <person name="Deshpande S."/>
            <person name="Nolan M."/>
            <person name="Cheng J.F."/>
            <person name="Pitluck S."/>
            <person name="Liolios K."/>
            <person name="Pagani I."/>
            <person name="Mikhailova N."/>
            <person name="Ivanova N."/>
            <person name="Mavromatis K."/>
            <person name="Pati A."/>
            <person name="Tapia R."/>
            <person name="Han C."/>
            <person name="Goodwin L."/>
            <person name="Chen A."/>
            <person name="Palaniappan K."/>
            <person name="Land M."/>
            <person name="Hauser L."/>
            <person name="Chang Y.J."/>
            <person name="Jeffries C.D."/>
            <person name="Brambilla E.M."/>
            <person name="Kopitz M."/>
            <person name="Rohde M."/>
            <person name="Goker M."/>
            <person name="Tindall B.J."/>
            <person name="Detter J.C."/>
            <person name="Woyke T."/>
            <person name="Bristow J."/>
            <person name="Eisen J.A."/>
            <person name="Markowitz V."/>
            <person name="Hugenholtz P."/>
            <person name="Klenk H.P."/>
            <person name="Kyrpides N.C."/>
        </authorList>
    </citation>
    <scope>NUCLEOTIDE SEQUENCE [LARGE SCALE GENOMIC DNA]</scope>
    <source>
        <strain evidence="4">ATCC 43766 / DSM 16922 / JCM 21250 / NBRC 16016 / NCTC 11634 / CL345/78</strain>
    </source>
</reference>
<evidence type="ECO:0000256" key="1">
    <source>
        <dbReference type="ARBA" id="ARBA00022729"/>
    </source>
</evidence>